<sequence length="100" mass="11454">MSMKINSDNVSNHYQTTINNSDEGEGIIDRNKLYKEVEPSLSKLTGIERINLKPVLSEPEHITKPDLKQILDSLEVDNDNDIYDHAKIKKQGFLILFQTI</sequence>
<name>A0ABD5M1J8_PROMI</name>
<organism evidence="2">
    <name type="scientific">Proteus mirabilis</name>
    <dbReference type="NCBI Taxonomy" id="584"/>
    <lineage>
        <taxon>Bacteria</taxon>
        <taxon>Pseudomonadati</taxon>
        <taxon>Pseudomonadota</taxon>
        <taxon>Gammaproteobacteria</taxon>
        <taxon>Enterobacterales</taxon>
        <taxon>Morganellaceae</taxon>
        <taxon>Proteus</taxon>
    </lineage>
</organism>
<evidence type="ECO:0000256" key="1">
    <source>
        <dbReference type="SAM" id="MobiDB-lite"/>
    </source>
</evidence>
<feature type="compositionally biased region" description="Polar residues" evidence="1">
    <location>
        <begin position="1"/>
        <end position="21"/>
    </location>
</feature>
<feature type="region of interest" description="Disordered" evidence="1">
    <location>
        <begin position="1"/>
        <end position="25"/>
    </location>
</feature>
<comment type="caution">
    <text evidence="2">The sequence shown here is derived from an EMBL/GenBank/DDBJ whole genome shotgun (WGS) entry which is preliminary data.</text>
</comment>
<gene>
    <name evidence="2" type="ORF">I3679_022820</name>
</gene>
<protein>
    <submittedName>
        <fullName evidence="2">Uncharacterized protein</fullName>
    </submittedName>
</protein>
<accession>A0ABD5M1J8</accession>
<dbReference type="EMBL" id="JADQCH020000002">
    <property type="protein sequence ID" value="MEY2345534.1"/>
    <property type="molecule type" value="Genomic_DNA"/>
</dbReference>
<evidence type="ECO:0000313" key="2">
    <source>
        <dbReference type="EMBL" id="MEY2345534.1"/>
    </source>
</evidence>
<dbReference type="AlphaFoldDB" id="A0ABD5M1J8"/>
<reference evidence="2" key="1">
    <citation type="submission" date="2021-05" db="EMBL/GenBank/DDBJ databases">
        <title>First report of NDM-5 and VEB-6 producing Proteus mirabilis isolated from blood of a sepsis patient in Kolkata, India.</title>
        <authorList>
            <person name="Halder G."/>
            <person name="Chaudhuri B."/>
            <person name="Dutta S."/>
        </authorList>
    </citation>
    <scope>NUCLEOTIDE SEQUENCE [LARGE SCALE GENOMIC DNA]</scope>
    <source>
        <strain evidence="2">7049</strain>
    </source>
</reference>
<proteinExistence type="predicted"/>